<dbReference type="AlphaFoldDB" id="A0AAD7T884"/>
<dbReference type="EMBL" id="JAINUG010000007">
    <property type="protein sequence ID" value="KAJ8416176.1"/>
    <property type="molecule type" value="Genomic_DNA"/>
</dbReference>
<dbReference type="GO" id="GO:0046872">
    <property type="term" value="F:metal ion binding"/>
    <property type="evidence" value="ECO:0007669"/>
    <property type="project" value="UniProtKB-KW"/>
</dbReference>
<evidence type="ECO:0000256" key="1">
    <source>
        <dbReference type="ARBA" id="ARBA00001968"/>
    </source>
</evidence>
<dbReference type="InterPro" id="IPR027806">
    <property type="entry name" value="HARBI1_dom"/>
</dbReference>
<evidence type="ECO:0000313" key="4">
    <source>
        <dbReference type="EMBL" id="KAJ8416176.1"/>
    </source>
</evidence>
<keyword evidence="5" id="KW-1185">Reference proteome</keyword>
<evidence type="ECO:0000259" key="3">
    <source>
        <dbReference type="Pfam" id="PF13359"/>
    </source>
</evidence>
<proteinExistence type="predicted"/>
<sequence length="123" mass="14427">MPYTMVGDAAFLLKTCIMRPYPSHNNPRERRVFNCCLMRAWMVLEIAFDVLASRWRILYRRINLLPHKVDTLVTTACILHNFLLRPSKNQTLLEERGTGVGMVGNRGSQKAYVVRDKFCWYFN</sequence>
<dbReference type="Proteomes" id="UP001221898">
    <property type="component" value="Unassembled WGS sequence"/>
</dbReference>
<keyword evidence="2" id="KW-0479">Metal-binding</keyword>
<feature type="domain" description="DDE Tnp4" evidence="3">
    <location>
        <begin position="3"/>
        <end position="81"/>
    </location>
</feature>
<protein>
    <recommendedName>
        <fullName evidence="3">DDE Tnp4 domain-containing protein</fullName>
    </recommendedName>
</protein>
<dbReference type="Pfam" id="PF13359">
    <property type="entry name" value="DDE_Tnp_4"/>
    <property type="match status" value="1"/>
</dbReference>
<comment type="cofactor">
    <cofactor evidence="1">
        <name>a divalent metal cation</name>
        <dbReference type="ChEBI" id="CHEBI:60240"/>
    </cofactor>
</comment>
<comment type="caution">
    <text evidence="4">The sequence shown here is derived from an EMBL/GenBank/DDBJ whole genome shotgun (WGS) entry which is preliminary data.</text>
</comment>
<organism evidence="4 5">
    <name type="scientific">Aldrovandia affinis</name>
    <dbReference type="NCBI Taxonomy" id="143900"/>
    <lineage>
        <taxon>Eukaryota</taxon>
        <taxon>Metazoa</taxon>
        <taxon>Chordata</taxon>
        <taxon>Craniata</taxon>
        <taxon>Vertebrata</taxon>
        <taxon>Euteleostomi</taxon>
        <taxon>Actinopterygii</taxon>
        <taxon>Neopterygii</taxon>
        <taxon>Teleostei</taxon>
        <taxon>Notacanthiformes</taxon>
        <taxon>Halosauridae</taxon>
        <taxon>Aldrovandia</taxon>
    </lineage>
</organism>
<evidence type="ECO:0000313" key="5">
    <source>
        <dbReference type="Proteomes" id="UP001221898"/>
    </source>
</evidence>
<reference evidence="4" key="1">
    <citation type="journal article" date="2023" name="Science">
        <title>Genome structures resolve the early diversification of teleost fishes.</title>
        <authorList>
            <person name="Parey E."/>
            <person name="Louis A."/>
            <person name="Montfort J."/>
            <person name="Bouchez O."/>
            <person name="Roques C."/>
            <person name="Iampietro C."/>
            <person name="Lluch J."/>
            <person name="Castinel A."/>
            <person name="Donnadieu C."/>
            <person name="Desvignes T."/>
            <person name="Floi Bucao C."/>
            <person name="Jouanno E."/>
            <person name="Wen M."/>
            <person name="Mejri S."/>
            <person name="Dirks R."/>
            <person name="Jansen H."/>
            <person name="Henkel C."/>
            <person name="Chen W.J."/>
            <person name="Zahm M."/>
            <person name="Cabau C."/>
            <person name="Klopp C."/>
            <person name="Thompson A.W."/>
            <person name="Robinson-Rechavi M."/>
            <person name="Braasch I."/>
            <person name="Lecointre G."/>
            <person name="Bobe J."/>
            <person name="Postlethwait J.H."/>
            <person name="Berthelot C."/>
            <person name="Roest Crollius H."/>
            <person name="Guiguen Y."/>
        </authorList>
    </citation>
    <scope>NUCLEOTIDE SEQUENCE</scope>
    <source>
        <strain evidence="4">NC1722</strain>
    </source>
</reference>
<gene>
    <name evidence="4" type="ORF">AAFF_G00381980</name>
</gene>
<name>A0AAD7T884_9TELE</name>
<evidence type="ECO:0000256" key="2">
    <source>
        <dbReference type="ARBA" id="ARBA00022723"/>
    </source>
</evidence>
<accession>A0AAD7T884</accession>